<organism evidence="2 3">
    <name type="scientific">Candidatus Gallilactobacillus intestinavium</name>
    <dbReference type="NCBI Taxonomy" id="2840838"/>
    <lineage>
        <taxon>Bacteria</taxon>
        <taxon>Bacillati</taxon>
        <taxon>Bacillota</taxon>
        <taxon>Bacilli</taxon>
        <taxon>Lactobacillales</taxon>
        <taxon>Lactobacillaceae</taxon>
        <taxon>Lactobacillaceae incertae sedis</taxon>
        <taxon>Candidatus Gallilactobacillus</taxon>
    </lineage>
</organism>
<accession>A0A9D9E648</accession>
<comment type="caution">
    <text evidence="2">The sequence shown here is derived from an EMBL/GenBank/DDBJ whole genome shotgun (WGS) entry which is preliminary data.</text>
</comment>
<evidence type="ECO:0000313" key="3">
    <source>
        <dbReference type="Proteomes" id="UP000823614"/>
    </source>
</evidence>
<gene>
    <name evidence="2" type="ORF">IAA89_04115</name>
</gene>
<reference evidence="2" key="2">
    <citation type="journal article" date="2021" name="PeerJ">
        <title>Extensive microbial diversity within the chicken gut microbiome revealed by metagenomics and culture.</title>
        <authorList>
            <person name="Gilroy R."/>
            <person name="Ravi A."/>
            <person name="Getino M."/>
            <person name="Pursley I."/>
            <person name="Horton D.L."/>
            <person name="Alikhan N.F."/>
            <person name="Baker D."/>
            <person name="Gharbi K."/>
            <person name="Hall N."/>
            <person name="Watson M."/>
            <person name="Adriaenssens E.M."/>
            <person name="Foster-Nyarko E."/>
            <person name="Jarju S."/>
            <person name="Secka A."/>
            <person name="Antonio M."/>
            <person name="Oren A."/>
            <person name="Chaudhuri R.R."/>
            <person name="La Ragione R."/>
            <person name="Hildebrand F."/>
            <person name="Pallen M.J."/>
        </authorList>
    </citation>
    <scope>NUCLEOTIDE SEQUENCE</scope>
    <source>
        <strain evidence="2">C6-149</strain>
    </source>
</reference>
<proteinExistence type="predicted"/>
<dbReference type="AlphaFoldDB" id="A0A9D9E648"/>
<protein>
    <submittedName>
        <fullName evidence="2">Uncharacterized protein</fullName>
    </submittedName>
</protein>
<sequence length="155" mass="17845">MFKLLFLKNIRDFRKNFGEFLSIFILAFISLFVFSGLLSVSNGINNSYEQWANESNLATQFVKVRNHDHLNLLKDNKKVVNIDGQFQTNCTLNSNKNKLLQLNIIQKNDVSKFFVKKGASFNKNAYGVWLDYNFAKKNKLSVGDKVQLNIGNKNI</sequence>
<feature type="transmembrane region" description="Helical" evidence="1">
    <location>
        <begin position="20"/>
        <end position="40"/>
    </location>
</feature>
<evidence type="ECO:0000313" key="2">
    <source>
        <dbReference type="EMBL" id="MBO8441598.1"/>
    </source>
</evidence>
<evidence type="ECO:0000256" key="1">
    <source>
        <dbReference type="SAM" id="Phobius"/>
    </source>
</evidence>
<keyword evidence="1" id="KW-1133">Transmembrane helix</keyword>
<reference evidence="2" key="1">
    <citation type="submission" date="2020-10" db="EMBL/GenBank/DDBJ databases">
        <authorList>
            <person name="Gilroy R."/>
        </authorList>
    </citation>
    <scope>NUCLEOTIDE SEQUENCE</scope>
    <source>
        <strain evidence="2">C6-149</strain>
    </source>
</reference>
<dbReference type="EMBL" id="JADIMP010000064">
    <property type="protein sequence ID" value="MBO8441598.1"/>
    <property type="molecule type" value="Genomic_DNA"/>
</dbReference>
<keyword evidence="1" id="KW-0812">Transmembrane</keyword>
<feature type="non-terminal residue" evidence="2">
    <location>
        <position position="155"/>
    </location>
</feature>
<dbReference type="Proteomes" id="UP000823614">
    <property type="component" value="Unassembled WGS sequence"/>
</dbReference>
<name>A0A9D9E648_9LACO</name>
<keyword evidence="1" id="KW-0472">Membrane</keyword>